<gene>
    <name evidence="3" type="ORF">SAMN05216204_11958</name>
</gene>
<dbReference type="InterPro" id="IPR006016">
    <property type="entry name" value="UspA"/>
</dbReference>
<dbReference type="Gene3D" id="3.40.50.12370">
    <property type="match status" value="1"/>
</dbReference>
<dbReference type="AlphaFoldDB" id="A0A1I1QQJ3"/>
<comment type="similarity">
    <text evidence="1">Belongs to the universal stress protein A family.</text>
</comment>
<reference evidence="4" key="1">
    <citation type="submission" date="2016-10" db="EMBL/GenBank/DDBJ databases">
        <authorList>
            <person name="Varghese N."/>
            <person name="Submissions S."/>
        </authorList>
    </citation>
    <scope>NUCLEOTIDE SEQUENCE [LARGE SCALE GENOMIC DNA]</scope>
    <source>
        <strain evidence="4">CGMCC 1.12041</strain>
    </source>
</reference>
<feature type="domain" description="UspA" evidence="2">
    <location>
        <begin position="151"/>
        <end position="290"/>
    </location>
</feature>
<dbReference type="CDD" id="cd00293">
    <property type="entry name" value="USP-like"/>
    <property type="match status" value="1"/>
</dbReference>
<evidence type="ECO:0000259" key="2">
    <source>
        <dbReference type="Pfam" id="PF00582"/>
    </source>
</evidence>
<dbReference type="SUPFAM" id="SSF52402">
    <property type="entry name" value="Adenine nucleotide alpha hydrolases-like"/>
    <property type="match status" value="1"/>
</dbReference>
<keyword evidence="4" id="KW-1185">Reference proteome</keyword>
<dbReference type="PANTHER" id="PTHR46268">
    <property type="entry name" value="STRESS RESPONSE PROTEIN NHAX"/>
    <property type="match status" value="1"/>
</dbReference>
<proteinExistence type="inferred from homology"/>
<organism evidence="3 4">
    <name type="scientific">Massilia yuzhufengensis</name>
    <dbReference type="NCBI Taxonomy" id="1164594"/>
    <lineage>
        <taxon>Bacteria</taxon>
        <taxon>Pseudomonadati</taxon>
        <taxon>Pseudomonadota</taxon>
        <taxon>Betaproteobacteria</taxon>
        <taxon>Burkholderiales</taxon>
        <taxon>Oxalobacteraceae</taxon>
        <taxon>Telluria group</taxon>
        <taxon>Massilia</taxon>
    </lineage>
</organism>
<dbReference type="RefSeq" id="WP_091875531.1">
    <property type="nucleotide sequence ID" value="NZ_FOLD01000019.1"/>
</dbReference>
<dbReference type="EMBL" id="FOLD01000019">
    <property type="protein sequence ID" value="SFD22108.1"/>
    <property type="molecule type" value="Genomic_DNA"/>
</dbReference>
<dbReference type="STRING" id="1164594.SAMN05216204_11958"/>
<dbReference type="OrthoDB" id="9792500at2"/>
<dbReference type="Pfam" id="PF00582">
    <property type="entry name" value="Usp"/>
    <property type="match status" value="1"/>
</dbReference>
<accession>A0A1I1QQJ3</accession>
<evidence type="ECO:0000256" key="1">
    <source>
        <dbReference type="ARBA" id="ARBA00008791"/>
    </source>
</evidence>
<dbReference type="PANTHER" id="PTHR46268:SF6">
    <property type="entry name" value="UNIVERSAL STRESS PROTEIN UP12"/>
    <property type="match status" value="1"/>
</dbReference>
<evidence type="ECO:0000313" key="4">
    <source>
        <dbReference type="Proteomes" id="UP000198639"/>
    </source>
</evidence>
<dbReference type="Proteomes" id="UP000198639">
    <property type="component" value="Unassembled WGS sequence"/>
</dbReference>
<evidence type="ECO:0000313" key="3">
    <source>
        <dbReference type="EMBL" id="SFD22108.1"/>
    </source>
</evidence>
<name>A0A1I1QQJ3_9BURK</name>
<sequence length="305" mass="32033">MQRIQRILLAIQPAQPGVVALRASLLGPALDIDAFDVLAVKRASTGMFGATTACSHVQVEGGALRALVDGRAQELGALDVPGALDRLWSVQRGSPAEVVARTAALIGADLTLAAAGGAPLARWLRPSANADLVRLCQGAVLLVHAEPRQEYRSVVVATDFSRASMGAARVAAQLAPSARFVFVHACQLPEEVLMREAELPARLIRSHRGNRAAQAHQRLDAFIELFLHALPPGAREVQIGEPGQVVKDCARRHGADLVVVGRGASHPGARLSCSNVMQRLADEAGCDLLVGPGPDGQDSGQRLAA</sequence>
<protein>
    <submittedName>
        <fullName evidence="3">Nucleotide-binding universal stress protein, UspA family</fullName>
    </submittedName>
</protein>